<dbReference type="RefSeq" id="WP_144997013.1">
    <property type="nucleotide sequence ID" value="NZ_CP036281.1"/>
</dbReference>
<dbReference type="Proteomes" id="UP000317178">
    <property type="component" value="Chromosome"/>
</dbReference>
<evidence type="ECO:0000313" key="2">
    <source>
        <dbReference type="Proteomes" id="UP000317178"/>
    </source>
</evidence>
<evidence type="ECO:0000313" key="1">
    <source>
        <dbReference type="EMBL" id="QDU81562.1"/>
    </source>
</evidence>
<proteinExistence type="predicted"/>
<sequence length="131" mass="13376">MTTKLSGHGGDITIGGIALEVEEWSGNYEAVAIETTNHGSGGFYEEILGPKKFSGSFTGKYNAELNSDAPLTLCKPTQGVAIVLKLGAAAVGGQFSFTGNLNNVGFTSAAQGEIGLTGDFVSVGTVTETNP</sequence>
<protein>
    <submittedName>
        <fullName evidence="1">Uncharacterized protein</fullName>
    </submittedName>
</protein>
<gene>
    <name evidence="1" type="ORF">Pla110_33040</name>
</gene>
<accession>A0A518CQQ3</accession>
<dbReference type="KEGG" id="plon:Pla110_33040"/>
<dbReference type="EMBL" id="CP036281">
    <property type="protein sequence ID" value="QDU81562.1"/>
    <property type="molecule type" value="Genomic_DNA"/>
</dbReference>
<keyword evidence="2" id="KW-1185">Reference proteome</keyword>
<organism evidence="1 2">
    <name type="scientific">Polystyrenella longa</name>
    <dbReference type="NCBI Taxonomy" id="2528007"/>
    <lineage>
        <taxon>Bacteria</taxon>
        <taxon>Pseudomonadati</taxon>
        <taxon>Planctomycetota</taxon>
        <taxon>Planctomycetia</taxon>
        <taxon>Planctomycetales</taxon>
        <taxon>Planctomycetaceae</taxon>
        <taxon>Polystyrenella</taxon>
    </lineage>
</organism>
<name>A0A518CQQ3_9PLAN</name>
<dbReference type="AlphaFoldDB" id="A0A518CQQ3"/>
<reference evidence="1 2" key="1">
    <citation type="submission" date="2019-02" db="EMBL/GenBank/DDBJ databases">
        <title>Deep-cultivation of Planctomycetes and their phenomic and genomic characterization uncovers novel biology.</title>
        <authorList>
            <person name="Wiegand S."/>
            <person name="Jogler M."/>
            <person name="Boedeker C."/>
            <person name="Pinto D."/>
            <person name="Vollmers J."/>
            <person name="Rivas-Marin E."/>
            <person name="Kohn T."/>
            <person name="Peeters S.H."/>
            <person name="Heuer A."/>
            <person name="Rast P."/>
            <person name="Oberbeckmann S."/>
            <person name="Bunk B."/>
            <person name="Jeske O."/>
            <person name="Meyerdierks A."/>
            <person name="Storesund J.E."/>
            <person name="Kallscheuer N."/>
            <person name="Luecker S."/>
            <person name="Lage O.M."/>
            <person name="Pohl T."/>
            <person name="Merkel B.J."/>
            <person name="Hornburger P."/>
            <person name="Mueller R.-W."/>
            <person name="Bruemmer F."/>
            <person name="Labrenz M."/>
            <person name="Spormann A.M."/>
            <person name="Op den Camp H."/>
            <person name="Overmann J."/>
            <person name="Amann R."/>
            <person name="Jetten M.S.M."/>
            <person name="Mascher T."/>
            <person name="Medema M.H."/>
            <person name="Devos D.P."/>
            <person name="Kaster A.-K."/>
            <person name="Ovreas L."/>
            <person name="Rohde M."/>
            <person name="Galperin M.Y."/>
            <person name="Jogler C."/>
        </authorList>
    </citation>
    <scope>NUCLEOTIDE SEQUENCE [LARGE SCALE GENOMIC DNA]</scope>
    <source>
        <strain evidence="1 2">Pla110</strain>
    </source>
</reference>